<comment type="similarity">
    <text evidence="5">Belongs to the cytochrome P450 family.</text>
</comment>
<dbReference type="OrthoDB" id="1470350at2759"/>
<dbReference type="GO" id="GO:0005506">
    <property type="term" value="F:iron ion binding"/>
    <property type="evidence" value="ECO:0007669"/>
    <property type="project" value="InterPro"/>
</dbReference>
<gene>
    <name evidence="6" type="ORF">RO3G_03451</name>
</gene>
<dbReference type="GO" id="GO:0020037">
    <property type="term" value="F:heme binding"/>
    <property type="evidence" value="ECO:0007669"/>
    <property type="project" value="InterPro"/>
</dbReference>
<dbReference type="PANTHER" id="PTHR46300:SF11">
    <property type="entry name" value="OXIDOREDUCTASE, PUTATIVE-RELATED"/>
    <property type="match status" value="1"/>
</dbReference>
<keyword evidence="7" id="KW-1185">Reference proteome</keyword>
<feature type="binding site" description="axial binding residue" evidence="4">
    <location>
        <position position="460"/>
    </location>
    <ligand>
        <name>heme</name>
        <dbReference type="ChEBI" id="CHEBI:30413"/>
    </ligand>
    <ligandPart>
        <name>Fe</name>
        <dbReference type="ChEBI" id="CHEBI:18248"/>
    </ligandPart>
</feature>
<keyword evidence="3 4" id="KW-0408">Iron</keyword>
<dbReference type="EMBL" id="CH476733">
    <property type="protein sequence ID" value="EIE78746.1"/>
    <property type="molecule type" value="Genomic_DNA"/>
</dbReference>
<keyword evidence="4 5" id="KW-0349">Heme</keyword>
<dbReference type="OMA" id="SIWSWIG"/>
<dbReference type="GO" id="GO:0004497">
    <property type="term" value="F:monooxygenase activity"/>
    <property type="evidence" value="ECO:0007669"/>
    <property type="project" value="UniProtKB-KW"/>
</dbReference>
<name>I1BRB6_RHIO9</name>
<evidence type="ECO:0008006" key="8">
    <source>
        <dbReference type="Google" id="ProtNLM"/>
    </source>
</evidence>
<dbReference type="InterPro" id="IPR017972">
    <property type="entry name" value="Cyt_P450_CS"/>
</dbReference>
<dbReference type="SUPFAM" id="SSF48264">
    <property type="entry name" value="Cytochrome P450"/>
    <property type="match status" value="1"/>
</dbReference>
<evidence type="ECO:0000313" key="6">
    <source>
        <dbReference type="EMBL" id="EIE78746.1"/>
    </source>
</evidence>
<dbReference type="InterPro" id="IPR036396">
    <property type="entry name" value="Cyt_P450_sf"/>
</dbReference>
<dbReference type="GeneID" id="93610422"/>
<comment type="cofactor">
    <cofactor evidence="4">
        <name>heme</name>
        <dbReference type="ChEBI" id="CHEBI:30413"/>
    </cofactor>
</comment>
<dbReference type="Pfam" id="PF00067">
    <property type="entry name" value="p450"/>
    <property type="match status" value="1"/>
</dbReference>
<dbReference type="Gene3D" id="1.10.630.10">
    <property type="entry name" value="Cytochrome P450"/>
    <property type="match status" value="1"/>
</dbReference>
<dbReference type="InterPro" id="IPR002401">
    <property type="entry name" value="Cyt_P450_E_grp-I"/>
</dbReference>
<keyword evidence="2 5" id="KW-0560">Oxidoreductase</keyword>
<reference evidence="6 7" key="1">
    <citation type="journal article" date="2009" name="PLoS Genet.">
        <title>Genomic analysis of the basal lineage fungus Rhizopus oryzae reveals a whole-genome duplication.</title>
        <authorList>
            <person name="Ma L.-J."/>
            <person name="Ibrahim A.S."/>
            <person name="Skory C."/>
            <person name="Grabherr M.G."/>
            <person name="Burger G."/>
            <person name="Butler M."/>
            <person name="Elias M."/>
            <person name="Idnurm A."/>
            <person name="Lang B.F."/>
            <person name="Sone T."/>
            <person name="Abe A."/>
            <person name="Calvo S.E."/>
            <person name="Corrochano L.M."/>
            <person name="Engels R."/>
            <person name="Fu J."/>
            <person name="Hansberg W."/>
            <person name="Kim J.-M."/>
            <person name="Kodira C.D."/>
            <person name="Koehrsen M.J."/>
            <person name="Liu B."/>
            <person name="Miranda-Saavedra D."/>
            <person name="O'Leary S."/>
            <person name="Ortiz-Castellanos L."/>
            <person name="Poulter R."/>
            <person name="Rodriguez-Romero J."/>
            <person name="Ruiz-Herrera J."/>
            <person name="Shen Y.-Q."/>
            <person name="Zeng Q."/>
            <person name="Galagan J."/>
            <person name="Birren B.W."/>
            <person name="Cuomo C.A."/>
            <person name="Wickes B.L."/>
        </authorList>
    </citation>
    <scope>NUCLEOTIDE SEQUENCE [LARGE SCALE GENOMIC DNA]</scope>
    <source>
        <strain evidence="7">RA 99-880 / ATCC MYA-4621 / FGSC 9543 / NRRL 43880</strain>
    </source>
</reference>
<evidence type="ECO:0000256" key="3">
    <source>
        <dbReference type="ARBA" id="ARBA00023004"/>
    </source>
</evidence>
<dbReference type="InterPro" id="IPR050364">
    <property type="entry name" value="Cytochrome_P450_fung"/>
</dbReference>
<dbReference type="InParanoid" id="I1BRB6"/>
<protein>
    <recommendedName>
        <fullName evidence="8">Cytochrome P450</fullName>
    </recommendedName>
</protein>
<dbReference type="VEuPathDB" id="FungiDB:RO3G_03451"/>
<proteinExistence type="inferred from homology"/>
<dbReference type="PRINTS" id="PR00463">
    <property type="entry name" value="EP450I"/>
</dbReference>
<dbReference type="STRING" id="246409.I1BRB6"/>
<dbReference type="eggNOG" id="KOG0156">
    <property type="taxonomic scope" value="Eukaryota"/>
</dbReference>
<evidence type="ECO:0000256" key="2">
    <source>
        <dbReference type="ARBA" id="ARBA00023002"/>
    </source>
</evidence>
<dbReference type="Proteomes" id="UP000009138">
    <property type="component" value="Unassembled WGS sequence"/>
</dbReference>
<keyword evidence="5" id="KW-0503">Monooxygenase</keyword>
<accession>I1BRB6</accession>
<dbReference type="GO" id="GO:0016705">
    <property type="term" value="F:oxidoreductase activity, acting on paired donors, with incorporation or reduction of molecular oxygen"/>
    <property type="evidence" value="ECO:0007669"/>
    <property type="project" value="InterPro"/>
</dbReference>
<evidence type="ECO:0000313" key="7">
    <source>
        <dbReference type="Proteomes" id="UP000009138"/>
    </source>
</evidence>
<dbReference type="CDD" id="cd00302">
    <property type="entry name" value="cytochrome_P450"/>
    <property type="match status" value="1"/>
</dbReference>
<dbReference type="RefSeq" id="XP_067514142.1">
    <property type="nucleotide sequence ID" value="XM_067658041.1"/>
</dbReference>
<evidence type="ECO:0000256" key="4">
    <source>
        <dbReference type="PIRSR" id="PIRSR602401-1"/>
    </source>
</evidence>
<sequence length="518" mass="59419">MFITYVVTQLGQRFMWKNKKQDGTPKMPWPASPRGLPYLTKAYNIFQKESYHALTRWSKQVGDLFSVEIGFKRVIVMNSPELVQKFLIEKEQYNSSRSPSDTFESTLTDRAKTIYSAPFSSYWARLRRAVHVVIGKDHHLQFEQTFKSQSETLSFCIGESLKEECKLTAKELRQLVDLIAADTALTMVIGPEKRKPQTLLELVTKCRELEALQTSKYNRLGQFFPAFNSLVDVYRLFVMDSSITKARNALLDIFMPSFETIYSQKEQIEESKKKEGYVPYSKVSTIAKSLISIDPSKNDPEPVQLTKEEILINITHMTVHAQTYLASTLFSLIQRAAGEPKWQTMILEADEEEQISLAKAFVKECLRLDAPNKLIAYTPRTDYDFEAPDGYMYRIDTDTELVMNVDAIHKNTRYYPNPQEFAPERFMKSEKKMVSLMKEDKTGKKVANDHMAFGAGRRVCLGSKASEEMLTVTLLHLIKTYMLEGGNVDNKIEIGTSLWSWTGRTETQGGSISFTRRQ</sequence>
<evidence type="ECO:0000256" key="1">
    <source>
        <dbReference type="ARBA" id="ARBA00022723"/>
    </source>
</evidence>
<dbReference type="PANTHER" id="PTHR46300">
    <property type="entry name" value="P450, PUTATIVE (EUROFUNG)-RELATED-RELATED"/>
    <property type="match status" value="1"/>
</dbReference>
<keyword evidence="1 4" id="KW-0479">Metal-binding</keyword>
<organism evidence="6 7">
    <name type="scientific">Rhizopus delemar (strain RA 99-880 / ATCC MYA-4621 / FGSC 9543 / NRRL 43880)</name>
    <name type="common">Mucormycosis agent</name>
    <name type="synonym">Rhizopus arrhizus var. delemar</name>
    <dbReference type="NCBI Taxonomy" id="246409"/>
    <lineage>
        <taxon>Eukaryota</taxon>
        <taxon>Fungi</taxon>
        <taxon>Fungi incertae sedis</taxon>
        <taxon>Mucoromycota</taxon>
        <taxon>Mucoromycotina</taxon>
        <taxon>Mucoromycetes</taxon>
        <taxon>Mucorales</taxon>
        <taxon>Mucorineae</taxon>
        <taxon>Rhizopodaceae</taxon>
        <taxon>Rhizopus</taxon>
    </lineage>
</organism>
<dbReference type="PROSITE" id="PS00086">
    <property type="entry name" value="CYTOCHROME_P450"/>
    <property type="match status" value="1"/>
</dbReference>
<dbReference type="AlphaFoldDB" id="I1BRB6"/>
<dbReference type="InterPro" id="IPR001128">
    <property type="entry name" value="Cyt_P450"/>
</dbReference>
<evidence type="ECO:0000256" key="5">
    <source>
        <dbReference type="RuleBase" id="RU000461"/>
    </source>
</evidence>